<dbReference type="Proteomes" id="UP000290253">
    <property type="component" value="Unassembled WGS sequence"/>
</dbReference>
<dbReference type="RefSeq" id="WP_129208931.1">
    <property type="nucleotide sequence ID" value="NZ_BMGU01000003.1"/>
</dbReference>
<protein>
    <submittedName>
        <fullName evidence="3">YciI family protein</fullName>
    </submittedName>
</protein>
<dbReference type="PANTHER" id="PTHR35174:SF3">
    <property type="entry name" value="BLL7171 PROTEIN"/>
    <property type="match status" value="1"/>
</dbReference>
<name>A0A4Q1SDN1_9BACT</name>
<evidence type="ECO:0000256" key="1">
    <source>
        <dbReference type="ARBA" id="ARBA00007689"/>
    </source>
</evidence>
<comment type="similarity">
    <text evidence="1">Belongs to the YciI family.</text>
</comment>
<proteinExistence type="inferred from homology"/>
<dbReference type="PANTHER" id="PTHR35174">
    <property type="entry name" value="BLL7171 PROTEIN-RELATED"/>
    <property type="match status" value="1"/>
</dbReference>
<evidence type="ECO:0000313" key="3">
    <source>
        <dbReference type="EMBL" id="RXS95213.1"/>
    </source>
</evidence>
<dbReference type="OrthoDB" id="9807535at2"/>
<organism evidence="3 4">
    <name type="scientific">Silvibacterium dinghuense</name>
    <dbReference type="NCBI Taxonomy" id="1560006"/>
    <lineage>
        <taxon>Bacteria</taxon>
        <taxon>Pseudomonadati</taxon>
        <taxon>Acidobacteriota</taxon>
        <taxon>Terriglobia</taxon>
        <taxon>Terriglobales</taxon>
        <taxon>Acidobacteriaceae</taxon>
        <taxon>Silvibacterium</taxon>
    </lineage>
</organism>
<feature type="domain" description="YCII-related" evidence="2">
    <location>
        <begin position="1"/>
        <end position="115"/>
    </location>
</feature>
<dbReference type="InterPro" id="IPR005545">
    <property type="entry name" value="YCII"/>
</dbReference>
<dbReference type="Pfam" id="PF03795">
    <property type="entry name" value="YCII"/>
    <property type="match status" value="1"/>
</dbReference>
<dbReference type="Gene3D" id="3.30.70.1060">
    <property type="entry name" value="Dimeric alpha+beta barrel"/>
    <property type="match status" value="1"/>
</dbReference>
<dbReference type="EMBL" id="SDMK01000002">
    <property type="protein sequence ID" value="RXS95213.1"/>
    <property type="molecule type" value="Genomic_DNA"/>
</dbReference>
<evidence type="ECO:0000259" key="2">
    <source>
        <dbReference type="Pfam" id="PF03795"/>
    </source>
</evidence>
<accession>A0A4Q1SDN1</accession>
<reference evidence="3 4" key="1">
    <citation type="journal article" date="2016" name="Int. J. Syst. Evol. Microbiol.">
        <title>Acidipila dinghuensis sp. nov., an acidobacterium isolated from forest soil.</title>
        <authorList>
            <person name="Jiang Y.W."/>
            <person name="Wang J."/>
            <person name="Chen M.H."/>
            <person name="Lv Y.Y."/>
            <person name="Qiu L.H."/>
        </authorList>
    </citation>
    <scope>NUCLEOTIDE SEQUENCE [LARGE SCALE GENOMIC DNA]</scope>
    <source>
        <strain evidence="3 4">DHOF10</strain>
    </source>
</reference>
<keyword evidence="4" id="KW-1185">Reference proteome</keyword>
<dbReference type="AlphaFoldDB" id="A0A4Q1SDN1"/>
<comment type="caution">
    <text evidence="3">The sequence shown here is derived from an EMBL/GenBank/DDBJ whole genome shotgun (WGS) entry which is preliminary data.</text>
</comment>
<gene>
    <name evidence="3" type="ORF">ESZ00_11455</name>
</gene>
<dbReference type="InterPro" id="IPR011008">
    <property type="entry name" value="Dimeric_a/b-barrel"/>
</dbReference>
<evidence type="ECO:0000313" key="4">
    <source>
        <dbReference type="Proteomes" id="UP000290253"/>
    </source>
</evidence>
<sequence>MQYLLMLYADDTQWNNLSQEQQQQAVAAYGAYTQALQEAGVHKGSHRLRPAATATTVSLTNGKTQVLDGPFVDTKEQLGGYYLIDVPDLNAALAWARRCPGAQHGTVEVRAIWEISEYPS</sequence>
<dbReference type="SUPFAM" id="SSF54909">
    <property type="entry name" value="Dimeric alpha+beta barrel"/>
    <property type="match status" value="1"/>
</dbReference>